<evidence type="ECO:0000313" key="6">
    <source>
        <dbReference type="RefSeq" id="XP_055875868.1"/>
    </source>
</evidence>
<proteinExistence type="predicted"/>
<keyword evidence="3" id="KW-1185">Reference proteome</keyword>
<dbReference type="FunFam" id="3.50.50.60:FF:000300">
    <property type="entry name" value="FAD-dependent oxidoreductase domain-containing 2"/>
    <property type="match status" value="1"/>
</dbReference>
<dbReference type="Proteomes" id="UP001165740">
    <property type="component" value="Chromosome 2"/>
</dbReference>
<sequence length="619" mass="70704">MTTCYLTFLSCLLVWSLTLASVYHDYCIVGGGPSGLQLGYFLKTTSRDYIVFERSNISGSFFELYPRHRKLISLNKRNTGKVNKEFSLRHDWNSLLSDDDDLLFTKYSREIFPHADLLLQYMNDYQRKLNIKVQFNTNIQNIHSVSNHTAPDGHVFTMNDQNGQDYVCRTLIMATGVSTPNIPQISGIDYTIGYESMSVDPENYEGKTVLILGRGNSAFEIADSIYGHTNLIHMLGRSRVRLAWSTHYVGDVRAVNNALLDTYQLKSLDGLFETPLEAITLSKQGQKIHLHTTYFTNEREDNSDLRAGYDVVIRALGFKFDTSPFLNTSITRGKGRAQKFPAIFNNYESKDLKGLFYAGTASHSLDFKKSSGGFIHGFRYTVRALHRLLEHRYEGVPWPSRDVPLTQLVKLLVKRINEAAGPYQMFQMLGDVIIFSEDGYSIKYIEEFPVRLLPQLPEHTGHKGAAYLVMLMEYGHNFSGPGNDVFRESRATLEPSEAHTSNFLHPVFYFYSSLPTESMMNSKSDAEILPRPDFIHHVVEDFYTEWDRSHSHLLPLRRFLEHVLDTDLRTFYSESCFLLSMTRDRLPDFCDSNYLQGAGLFGTSQLVMSSISRGLMTLI</sequence>
<name>A0A9W2ZLE1_BIOGL</name>
<reference evidence="4 5" key="1">
    <citation type="submission" date="2025-04" db="UniProtKB">
        <authorList>
            <consortium name="RefSeq"/>
        </authorList>
    </citation>
    <scope>IDENTIFICATION</scope>
</reference>
<dbReference type="GO" id="GO:0036503">
    <property type="term" value="P:ERAD pathway"/>
    <property type="evidence" value="ECO:0007669"/>
    <property type="project" value="TreeGrafter"/>
</dbReference>
<keyword evidence="1" id="KW-0560">Oxidoreductase</keyword>
<protein>
    <submittedName>
        <fullName evidence="4 5">FAD-dependent oxidoreductase domain-containing protein 2-like</fullName>
    </submittedName>
</protein>
<dbReference type="OrthoDB" id="66881at2759"/>
<dbReference type="GeneID" id="106075536"/>
<evidence type="ECO:0000256" key="1">
    <source>
        <dbReference type="ARBA" id="ARBA00023002"/>
    </source>
</evidence>
<dbReference type="InterPro" id="IPR036188">
    <property type="entry name" value="FAD/NAD-bd_sf"/>
</dbReference>
<feature type="signal peptide" evidence="2">
    <location>
        <begin position="1"/>
        <end position="20"/>
    </location>
</feature>
<dbReference type="PANTHER" id="PTHR43539:SF23">
    <property type="entry name" value="FAD-DEPENDENT OXIDOREDUCTASE DOMAIN-CONTAINING PROTEIN 2"/>
    <property type="match status" value="1"/>
</dbReference>
<dbReference type="PANTHER" id="PTHR43539">
    <property type="entry name" value="FLAVIN-BINDING MONOOXYGENASE-LIKE PROTEIN (AFU_ORTHOLOGUE AFUA_4G09220)"/>
    <property type="match status" value="1"/>
</dbReference>
<dbReference type="GO" id="GO:0004497">
    <property type="term" value="F:monooxygenase activity"/>
    <property type="evidence" value="ECO:0007669"/>
    <property type="project" value="TreeGrafter"/>
</dbReference>
<dbReference type="RefSeq" id="XP_055875867.1">
    <property type="nucleotide sequence ID" value="XM_056019892.1"/>
</dbReference>
<dbReference type="RefSeq" id="XP_055875866.1">
    <property type="nucleotide sequence ID" value="XM_056019891.1"/>
</dbReference>
<keyword evidence="2" id="KW-0732">Signal</keyword>
<dbReference type="Gene3D" id="3.50.50.60">
    <property type="entry name" value="FAD/NAD(P)-binding domain"/>
    <property type="match status" value="2"/>
</dbReference>
<dbReference type="RefSeq" id="XP_055875868.1">
    <property type="nucleotide sequence ID" value="XM_056019893.1"/>
</dbReference>
<evidence type="ECO:0000313" key="4">
    <source>
        <dbReference type="RefSeq" id="XP_055875866.1"/>
    </source>
</evidence>
<dbReference type="InterPro" id="IPR050982">
    <property type="entry name" value="Auxin_biosynth/cation_transpt"/>
</dbReference>
<evidence type="ECO:0000256" key="2">
    <source>
        <dbReference type="SAM" id="SignalP"/>
    </source>
</evidence>
<evidence type="ECO:0000313" key="3">
    <source>
        <dbReference type="Proteomes" id="UP001165740"/>
    </source>
</evidence>
<dbReference type="OMA" id="KGQAYQC"/>
<dbReference type="GO" id="GO:0050660">
    <property type="term" value="F:flavin adenine dinucleotide binding"/>
    <property type="evidence" value="ECO:0007669"/>
    <property type="project" value="TreeGrafter"/>
</dbReference>
<organism evidence="3 5">
    <name type="scientific">Biomphalaria glabrata</name>
    <name type="common">Bloodfluke planorb</name>
    <name type="synonym">Freshwater snail</name>
    <dbReference type="NCBI Taxonomy" id="6526"/>
    <lineage>
        <taxon>Eukaryota</taxon>
        <taxon>Metazoa</taxon>
        <taxon>Spiralia</taxon>
        <taxon>Lophotrochozoa</taxon>
        <taxon>Mollusca</taxon>
        <taxon>Gastropoda</taxon>
        <taxon>Heterobranchia</taxon>
        <taxon>Euthyneura</taxon>
        <taxon>Panpulmonata</taxon>
        <taxon>Hygrophila</taxon>
        <taxon>Lymnaeoidea</taxon>
        <taxon>Planorbidae</taxon>
        <taxon>Biomphalaria</taxon>
    </lineage>
</organism>
<dbReference type="GO" id="GO:0005788">
    <property type="term" value="C:endoplasmic reticulum lumen"/>
    <property type="evidence" value="ECO:0007669"/>
    <property type="project" value="TreeGrafter"/>
</dbReference>
<gene>
    <name evidence="4 5 6" type="primary">LOC106075536</name>
</gene>
<accession>A0A9W2ZLE1</accession>
<evidence type="ECO:0000313" key="5">
    <source>
        <dbReference type="RefSeq" id="XP_055875867.1"/>
    </source>
</evidence>
<dbReference type="PRINTS" id="PR00368">
    <property type="entry name" value="FADPNR"/>
</dbReference>
<feature type="chain" id="PRO_5044702641" evidence="2">
    <location>
        <begin position="21"/>
        <end position="619"/>
    </location>
</feature>
<dbReference type="SUPFAM" id="SSF51905">
    <property type="entry name" value="FAD/NAD(P)-binding domain"/>
    <property type="match status" value="1"/>
</dbReference>
<dbReference type="Pfam" id="PF13738">
    <property type="entry name" value="Pyr_redox_3"/>
    <property type="match status" value="1"/>
</dbReference>
<dbReference type="AlphaFoldDB" id="A0A9W2ZLE1"/>